<comment type="caution">
    <text evidence="3">The sequence shown here is derived from an EMBL/GenBank/DDBJ whole genome shotgun (WGS) entry which is preliminary data.</text>
</comment>
<dbReference type="EMBL" id="QUOU01000001">
    <property type="protein sequence ID" value="REL27060.1"/>
    <property type="molecule type" value="Genomic_DNA"/>
</dbReference>
<evidence type="ECO:0000256" key="1">
    <source>
        <dbReference type="SAM" id="Phobius"/>
    </source>
</evidence>
<sequence length="143" mass="16220">METSEDFYIKFIFSAAVNVGIIAFVLFAIFDFRKRLWAKTDALITKSEVRTYKDSDDSDTFEPDIEYEYVFNGKKYKSNTIGFGISGTGTRKPAEELLGEFALNWKVRVFVNPKDPSQSTLKPGLGYHHLGAMGFLDPVTHFV</sequence>
<feature type="domain" description="DUF3592" evidence="2">
    <location>
        <begin position="41"/>
        <end position="125"/>
    </location>
</feature>
<dbReference type="AlphaFoldDB" id="A0A3E0TRS6"/>
<dbReference type="Pfam" id="PF12158">
    <property type="entry name" value="DUF3592"/>
    <property type="match status" value="1"/>
</dbReference>
<name>A0A3E0TRS6_9GAMM</name>
<keyword evidence="1" id="KW-1133">Transmembrane helix</keyword>
<dbReference type="OrthoDB" id="7855841at2"/>
<dbReference type="RefSeq" id="WP_116008155.1">
    <property type="nucleotide sequence ID" value="NZ_QUOU01000001.1"/>
</dbReference>
<reference evidence="3 4" key="1">
    <citation type="submission" date="2018-08" db="EMBL/GenBank/DDBJ databases">
        <title>Thalassotalea euphylliae genome.</title>
        <authorList>
            <person name="Summers S."/>
            <person name="Rice S.A."/>
            <person name="Freckelton M.L."/>
            <person name="Nedved B.T."/>
            <person name="Hadfield M.G."/>
        </authorList>
    </citation>
    <scope>NUCLEOTIDE SEQUENCE [LARGE SCALE GENOMIC DNA]</scope>
    <source>
        <strain evidence="3 4">H1</strain>
    </source>
</reference>
<keyword evidence="1" id="KW-0472">Membrane</keyword>
<dbReference type="Proteomes" id="UP000256478">
    <property type="component" value="Unassembled WGS sequence"/>
</dbReference>
<dbReference type="InterPro" id="IPR021994">
    <property type="entry name" value="DUF3592"/>
</dbReference>
<evidence type="ECO:0000313" key="3">
    <source>
        <dbReference type="EMBL" id="REL27060.1"/>
    </source>
</evidence>
<feature type="transmembrane region" description="Helical" evidence="1">
    <location>
        <begin position="12"/>
        <end position="30"/>
    </location>
</feature>
<gene>
    <name evidence="3" type="ORF">DXX93_11125</name>
</gene>
<keyword evidence="1" id="KW-0812">Transmembrane</keyword>
<proteinExistence type="predicted"/>
<protein>
    <submittedName>
        <fullName evidence="3">DUF3592 domain-containing protein</fullName>
    </submittedName>
</protein>
<evidence type="ECO:0000313" key="4">
    <source>
        <dbReference type="Proteomes" id="UP000256478"/>
    </source>
</evidence>
<evidence type="ECO:0000259" key="2">
    <source>
        <dbReference type="Pfam" id="PF12158"/>
    </source>
</evidence>
<accession>A0A3E0TRS6</accession>
<organism evidence="3 4">
    <name type="scientific">Thalassotalea euphylliae</name>
    <dbReference type="NCBI Taxonomy" id="1655234"/>
    <lineage>
        <taxon>Bacteria</taxon>
        <taxon>Pseudomonadati</taxon>
        <taxon>Pseudomonadota</taxon>
        <taxon>Gammaproteobacteria</taxon>
        <taxon>Alteromonadales</taxon>
        <taxon>Colwelliaceae</taxon>
        <taxon>Thalassotalea</taxon>
    </lineage>
</organism>